<protein>
    <submittedName>
        <fullName evidence="1">Uncharacterized protein</fullName>
    </submittedName>
</protein>
<sequence length="93" mass="10573">MSQQGLPRYILVMLRHKTPIRSVVAPLTAWHPGTHTLTLNGVLVTHHTTIPQSKIRKAATPKQSNTKAVLILILLLQVTQNFFCVRPLYRQRL</sequence>
<organism evidence="1 2">
    <name type="scientific">Portunus trituberculatus</name>
    <name type="common">Swimming crab</name>
    <name type="synonym">Neptunus trituberculatus</name>
    <dbReference type="NCBI Taxonomy" id="210409"/>
    <lineage>
        <taxon>Eukaryota</taxon>
        <taxon>Metazoa</taxon>
        <taxon>Ecdysozoa</taxon>
        <taxon>Arthropoda</taxon>
        <taxon>Crustacea</taxon>
        <taxon>Multicrustacea</taxon>
        <taxon>Malacostraca</taxon>
        <taxon>Eumalacostraca</taxon>
        <taxon>Eucarida</taxon>
        <taxon>Decapoda</taxon>
        <taxon>Pleocyemata</taxon>
        <taxon>Brachyura</taxon>
        <taxon>Eubrachyura</taxon>
        <taxon>Portunoidea</taxon>
        <taxon>Portunidae</taxon>
        <taxon>Portuninae</taxon>
        <taxon>Portunus</taxon>
    </lineage>
</organism>
<evidence type="ECO:0000313" key="1">
    <source>
        <dbReference type="EMBL" id="MPC86383.1"/>
    </source>
</evidence>
<evidence type="ECO:0000313" key="2">
    <source>
        <dbReference type="Proteomes" id="UP000324222"/>
    </source>
</evidence>
<dbReference type="Proteomes" id="UP000324222">
    <property type="component" value="Unassembled WGS sequence"/>
</dbReference>
<gene>
    <name evidence="1" type="ORF">E2C01_081208</name>
</gene>
<dbReference type="AlphaFoldDB" id="A0A5B7IVN3"/>
<comment type="caution">
    <text evidence="1">The sequence shown here is derived from an EMBL/GenBank/DDBJ whole genome shotgun (WGS) entry which is preliminary data.</text>
</comment>
<reference evidence="1 2" key="1">
    <citation type="submission" date="2019-05" db="EMBL/GenBank/DDBJ databases">
        <title>Another draft genome of Portunus trituberculatus and its Hox gene families provides insights of decapod evolution.</title>
        <authorList>
            <person name="Jeong J.-H."/>
            <person name="Song I."/>
            <person name="Kim S."/>
            <person name="Choi T."/>
            <person name="Kim D."/>
            <person name="Ryu S."/>
            <person name="Kim W."/>
        </authorList>
    </citation>
    <scope>NUCLEOTIDE SEQUENCE [LARGE SCALE GENOMIC DNA]</scope>
    <source>
        <tissue evidence="1">Muscle</tissue>
    </source>
</reference>
<keyword evidence="2" id="KW-1185">Reference proteome</keyword>
<accession>A0A5B7IVN3</accession>
<name>A0A5B7IVN3_PORTR</name>
<dbReference type="EMBL" id="VSRR010071272">
    <property type="protein sequence ID" value="MPC86383.1"/>
    <property type="molecule type" value="Genomic_DNA"/>
</dbReference>
<proteinExistence type="predicted"/>